<accession>A0A511FEW0</accession>
<dbReference type="Proteomes" id="UP000564629">
    <property type="component" value="Unassembled WGS sequence"/>
</dbReference>
<sequence length="117" mass="12027">MTNPNLAVTLLSAQAPQPEDLPARGMLELTADDSGALRGTWRRELPNGLLADPVTVADPVFVHVPPAAALHLEAAAGAAVNGLLDSFADVEDVTARALDIVRAVLGAVDGRALTDAL</sequence>
<evidence type="ECO:0000313" key="2">
    <source>
        <dbReference type="EMBL" id="MBB5474745.1"/>
    </source>
</evidence>
<protein>
    <submittedName>
        <fullName evidence="1">Uncharacterized protein</fullName>
    </submittedName>
</protein>
<keyword evidence="3" id="KW-1185">Reference proteome</keyword>
<name>A0A511FEW0_9CELL</name>
<organism evidence="1 3">
    <name type="scientific">Cellulomonas hominis</name>
    <dbReference type="NCBI Taxonomy" id="156981"/>
    <lineage>
        <taxon>Bacteria</taxon>
        <taxon>Bacillati</taxon>
        <taxon>Actinomycetota</taxon>
        <taxon>Actinomycetes</taxon>
        <taxon>Micrococcales</taxon>
        <taxon>Cellulomonadaceae</taxon>
        <taxon>Cellulomonas</taxon>
    </lineage>
</organism>
<gene>
    <name evidence="1" type="ORF">CHO01_29060</name>
    <name evidence="2" type="ORF">HNR08_003481</name>
</gene>
<dbReference type="AlphaFoldDB" id="A0A511FEW0"/>
<evidence type="ECO:0000313" key="1">
    <source>
        <dbReference type="EMBL" id="GEL47790.1"/>
    </source>
</evidence>
<comment type="caution">
    <text evidence="1">The sequence shown here is derived from an EMBL/GenBank/DDBJ whole genome shotgun (WGS) entry which is preliminary data.</text>
</comment>
<evidence type="ECO:0000313" key="3">
    <source>
        <dbReference type="Proteomes" id="UP000321723"/>
    </source>
</evidence>
<proteinExistence type="predicted"/>
<dbReference type="RefSeq" id="WP_146839205.1">
    <property type="nucleotide sequence ID" value="NZ_BJVQ01000048.1"/>
</dbReference>
<reference evidence="2 4" key="2">
    <citation type="submission" date="2020-08" db="EMBL/GenBank/DDBJ databases">
        <title>Sequencing the genomes of 1000 actinobacteria strains.</title>
        <authorList>
            <person name="Klenk H.-P."/>
        </authorList>
    </citation>
    <scope>NUCLEOTIDE SEQUENCE [LARGE SCALE GENOMIC DNA]</scope>
    <source>
        <strain evidence="2 4">DSM 9581</strain>
    </source>
</reference>
<dbReference type="EMBL" id="BJVQ01000048">
    <property type="protein sequence ID" value="GEL47790.1"/>
    <property type="molecule type" value="Genomic_DNA"/>
</dbReference>
<reference evidence="1 3" key="1">
    <citation type="submission" date="2019-07" db="EMBL/GenBank/DDBJ databases">
        <title>Whole genome shotgun sequence of Cellulomonas hominis NBRC 16055.</title>
        <authorList>
            <person name="Hosoyama A."/>
            <person name="Uohara A."/>
            <person name="Ohji S."/>
            <person name="Ichikawa N."/>
        </authorList>
    </citation>
    <scope>NUCLEOTIDE SEQUENCE [LARGE SCALE GENOMIC DNA]</scope>
    <source>
        <strain evidence="1 3">NBRC 16055</strain>
    </source>
</reference>
<evidence type="ECO:0000313" key="4">
    <source>
        <dbReference type="Proteomes" id="UP000564629"/>
    </source>
</evidence>
<dbReference type="Proteomes" id="UP000321723">
    <property type="component" value="Unassembled WGS sequence"/>
</dbReference>
<dbReference type="EMBL" id="JACHDN010000001">
    <property type="protein sequence ID" value="MBB5474745.1"/>
    <property type="molecule type" value="Genomic_DNA"/>
</dbReference>